<organism evidence="2 3">
    <name type="scientific">Rhodanobacter glycinis</name>
    <dbReference type="NCBI Taxonomy" id="582702"/>
    <lineage>
        <taxon>Bacteria</taxon>
        <taxon>Pseudomonadati</taxon>
        <taxon>Pseudomonadota</taxon>
        <taxon>Gammaproteobacteria</taxon>
        <taxon>Lysobacterales</taxon>
        <taxon>Rhodanobacteraceae</taxon>
        <taxon>Rhodanobacter</taxon>
    </lineage>
</organism>
<name>A0A1I4C4U4_9GAMM</name>
<reference evidence="3" key="1">
    <citation type="submission" date="2016-10" db="EMBL/GenBank/DDBJ databases">
        <authorList>
            <person name="Varghese N."/>
            <person name="Submissions S."/>
        </authorList>
    </citation>
    <scope>NUCLEOTIDE SEQUENCE [LARGE SCALE GENOMIC DNA]</scope>
    <source>
        <strain evidence="3">MO64</strain>
    </source>
</reference>
<keyword evidence="3" id="KW-1185">Reference proteome</keyword>
<dbReference type="EMBL" id="FOSR01000006">
    <property type="protein sequence ID" value="SFK75141.1"/>
    <property type="molecule type" value="Genomic_DNA"/>
</dbReference>
<dbReference type="RefSeq" id="WP_092703191.1">
    <property type="nucleotide sequence ID" value="NZ_FOSR01000006.1"/>
</dbReference>
<gene>
    <name evidence="2" type="ORF">SAMN05192579_10672</name>
</gene>
<feature type="signal peptide" evidence="1">
    <location>
        <begin position="1"/>
        <end position="22"/>
    </location>
</feature>
<protein>
    <recommendedName>
        <fullName evidence="4">HdeA/HdeB family protein</fullName>
    </recommendedName>
</protein>
<accession>A0A1I4C4U4</accession>
<evidence type="ECO:0000256" key="1">
    <source>
        <dbReference type="SAM" id="SignalP"/>
    </source>
</evidence>
<proteinExistence type="predicted"/>
<keyword evidence="1" id="KW-0732">Signal</keyword>
<evidence type="ECO:0000313" key="2">
    <source>
        <dbReference type="EMBL" id="SFK75141.1"/>
    </source>
</evidence>
<feature type="chain" id="PRO_5011670485" description="HdeA/HdeB family protein" evidence="1">
    <location>
        <begin position="23"/>
        <end position="124"/>
    </location>
</feature>
<evidence type="ECO:0000313" key="3">
    <source>
        <dbReference type="Proteomes" id="UP000198725"/>
    </source>
</evidence>
<dbReference type="Proteomes" id="UP000198725">
    <property type="component" value="Unassembled WGS sequence"/>
</dbReference>
<dbReference type="AlphaFoldDB" id="A0A1I4C4U4"/>
<evidence type="ECO:0008006" key="4">
    <source>
        <dbReference type="Google" id="ProtNLM"/>
    </source>
</evidence>
<sequence length="124" mass="13187">MKRIVTLAAAVAGLLASVGSFASDLPMDTLGLMPCSAWNDELAKQNEKLIALSVVWQEGFVTGMRQTIVAQGTDVAEGTEVDLRKSITAFCSQYPDKTILVADAVFVGQLAAKAANEKIAKEKK</sequence>